<gene>
    <name evidence="3" type="ORF">OVN521_LOCUS8249</name>
    <name evidence="4" type="ORF">UXM345_LOCUS12761</name>
    <name evidence="2" type="ORF">WKI299_LOCUS32566</name>
    <name evidence="1" type="ORF">XDN619_LOCUS26298</name>
</gene>
<evidence type="ECO:0000313" key="4">
    <source>
        <dbReference type="EMBL" id="CAF3941045.1"/>
    </source>
</evidence>
<evidence type="ECO:0000313" key="2">
    <source>
        <dbReference type="EMBL" id="CAF2164748.1"/>
    </source>
</evidence>
<accession>A0A816WUI3</accession>
<dbReference type="Gene3D" id="3.30.420.10">
    <property type="entry name" value="Ribonuclease H-like superfamily/Ribonuclease H"/>
    <property type="match status" value="1"/>
</dbReference>
<name>A0A816WUI3_9BILA</name>
<evidence type="ECO:0000313" key="1">
    <source>
        <dbReference type="EMBL" id="CAF2138742.1"/>
    </source>
</evidence>
<protein>
    <recommendedName>
        <fullName evidence="7">Tc1-like transposase DDE domain-containing protein</fullName>
    </recommendedName>
</protein>
<organism evidence="1 6">
    <name type="scientific">Rotaria magnacalcarata</name>
    <dbReference type="NCBI Taxonomy" id="392030"/>
    <lineage>
        <taxon>Eukaryota</taxon>
        <taxon>Metazoa</taxon>
        <taxon>Spiralia</taxon>
        <taxon>Gnathifera</taxon>
        <taxon>Rotifera</taxon>
        <taxon>Eurotatoria</taxon>
        <taxon>Bdelloidea</taxon>
        <taxon>Philodinida</taxon>
        <taxon>Philodinidae</taxon>
        <taxon>Rotaria</taxon>
    </lineage>
</organism>
<keyword evidence="5" id="KW-1185">Reference proteome</keyword>
<dbReference type="AlphaFoldDB" id="A0A816WUI3"/>
<reference evidence="1" key="1">
    <citation type="submission" date="2021-02" db="EMBL/GenBank/DDBJ databases">
        <authorList>
            <person name="Nowell W R."/>
        </authorList>
    </citation>
    <scope>NUCLEOTIDE SEQUENCE</scope>
</reference>
<evidence type="ECO:0000313" key="5">
    <source>
        <dbReference type="Proteomes" id="UP000663866"/>
    </source>
</evidence>
<evidence type="ECO:0000313" key="3">
    <source>
        <dbReference type="EMBL" id="CAF3876956.1"/>
    </source>
</evidence>
<proteinExistence type="predicted"/>
<sequence length="102" mass="11877">MVWLGACSKGVSPLVILGTESMNHERYIKNVLPVALKYGNEMFGNDWIFQQDNATPYTHILTQQWCQEHFPMFIDKDHWVPNSPDLNPLDYCIWDELVGHIN</sequence>
<dbReference type="Proteomes" id="UP000663856">
    <property type="component" value="Unassembled WGS sequence"/>
</dbReference>
<dbReference type="EMBL" id="CAJNRG010012281">
    <property type="protein sequence ID" value="CAF2138742.1"/>
    <property type="molecule type" value="Genomic_DNA"/>
</dbReference>
<evidence type="ECO:0000313" key="6">
    <source>
        <dbReference type="Proteomes" id="UP000663887"/>
    </source>
</evidence>
<evidence type="ECO:0008006" key="7">
    <source>
        <dbReference type="Google" id="ProtNLM"/>
    </source>
</evidence>
<dbReference type="EMBL" id="CAJOBG010000953">
    <property type="protein sequence ID" value="CAF3876956.1"/>
    <property type="molecule type" value="Genomic_DNA"/>
</dbReference>
<dbReference type="EMBL" id="CAJNRF010015046">
    <property type="protein sequence ID" value="CAF2164748.1"/>
    <property type="molecule type" value="Genomic_DNA"/>
</dbReference>
<dbReference type="Proteomes" id="UP000663887">
    <property type="component" value="Unassembled WGS sequence"/>
</dbReference>
<dbReference type="Proteomes" id="UP000663866">
    <property type="component" value="Unassembled WGS sequence"/>
</dbReference>
<dbReference type="InterPro" id="IPR036397">
    <property type="entry name" value="RNaseH_sf"/>
</dbReference>
<comment type="caution">
    <text evidence="1">The sequence shown here is derived from an EMBL/GenBank/DDBJ whole genome shotgun (WGS) entry which is preliminary data.</text>
</comment>
<dbReference type="Proteomes" id="UP000663842">
    <property type="component" value="Unassembled WGS sequence"/>
</dbReference>
<dbReference type="GO" id="GO:0003676">
    <property type="term" value="F:nucleic acid binding"/>
    <property type="evidence" value="ECO:0007669"/>
    <property type="project" value="InterPro"/>
</dbReference>
<dbReference type="EMBL" id="CAJOBF010001348">
    <property type="protein sequence ID" value="CAF3941045.1"/>
    <property type="molecule type" value="Genomic_DNA"/>
</dbReference>